<accession>A0A139HLA6</accession>
<proteinExistence type="predicted"/>
<keyword evidence="3" id="KW-1185">Reference proteome</keyword>
<dbReference type="AlphaFoldDB" id="A0A139HLA6"/>
<reference evidence="2 3" key="1">
    <citation type="submission" date="2015-07" db="EMBL/GenBank/DDBJ databases">
        <title>Comparative genomics of the Sigatoka disease complex on banana suggests a link between parallel evolutionary changes in Pseudocercospora fijiensis and Pseudocercospora eumusae and increased virulence on the banana host.</title>
        <authorList>
            <person name="Chang T.-C."/>
            <person name="Salvucci A."/>
            <person name="Crous P.W."/>
            <person name="Stergiopoulos I."/>
        </authorList>
    </citation>
    <scope>NUCLEOTIDE SEQUENCE [LARGE SCALE GENOMIC DNA]</scope>
    <source>
        <strain evidence="2 3">CBS 116634</strain>
    </source>
</reference>
<protein>
    <submittedName>
        <fullName evidence="2">Uncharacterized protein</fullName>
    </submittedName>
</protein>
<gene>
    <name evidence="2" type="ORF">AC579_6877</name>
</gene>
<sequence>MRPNHKRSNSFQVMKKSLMRMTSKFFKRRSTQTAPTASYKVLRNMSHDSSISSRYSSDKDECNKHHRPNTILVVKELHIAERARSESKDGKIPGSCSDAEDWYAL</sequence>
<evidence type="ECO:0000256" key="1">
    <source>
        <dbReference type="SAM" id="MobiDB-lite"/>
    </source>
</evidence>
<name>A0A139HLA6_9PEZI</name>
<evidence type="ECO:0000313" key="3">
    <source>
        <dbReference type="Proteomes" id="UP000073492"/>
    </source>
</evidence>
<evidence type="ECO:0000313" key="2">
    <source>
        <dbReference type="EMBL" id="KXT03172.1"/>
    </source>
</evidence>
<organism evidence="2 3">
    <name type="scientific">Pseudocercospora musae</name>
    <dbReference type="NCBI Taxonomy" id="113226"/>
    <lineage>
        <taxon>Eukaryota</taxon>
        <taxon>Fungi</taxon>
        <taxon>Dikarya</taxon>
        <taxon>Ascomycota</taxon>
        <taxon>Pezizomycotina</taxon>
        <taxon>Dothideomycetes</taxon>
        <taxon>Dothideomycetidae</taxon>
        <taxon>Mycosphaerellales</taxon>
        <taxon>Mycosphaerellaceae</taxon>
        <taxon>Pseudocercospora</taxon>
    </lineage>
</organism>
<dbReference type="EMBL" id="LFZO01000611">
    <property type="protein sequence ID" value="KXT03172.1"/>
    <property type="molecule type" value="Genomic_DNA"/>
</dbReference>
<feature type="region of interest" description="Disordered" evidence="1">
    <location>
        <begin position="82"/>
        <end position="105"/>
    </location>
</feature>
<dbReference type="Proteomes" id="UP000073492">
    <property type="component" value="Unassembled WGS sequence"/>
</dbReference>
<dbReference type="OrthoDB" id="10340301at2759"/>
<feature type="compositionally biased region" description="Basic and acidic residues" evidence="1">
    <location>
        <begin position="82"/>
        <end position="91"/>
    </location>
</feature>
<comment type="caution">
    <text evidence="2">The sequence shown here is derived from an EMBL/GenBank/DDBJ whole genome shotgun (WGS) entry which is preliminary data.</text>
</comment>